<keyword evidence="6 13" id="KW-0808">Transferase</keyword>
<comment type="catalytic activity">
    <reaction evidence="12 13">
        <text>L-threonine + hydrogencarbonate + ATP = L-threonylcarbamoyladenylate + diphosphate + H2O</text>
        <dbReference type="Rhea" id="RHEA:36407"/>
        <dbReference type="ChEBI" id="CHEBI:15377"/>
        <dbReference type="ChEBI" id="CHEBI:17544"/>
        <dbReference type="ChEBI" id="CHEBI:30616"/>
        <dbReference type="ChEBI" id="CHEBI:33019"/>
        <dbReference type="ChEBI" id="CHEBI:57926"/>
        <dbReference type="ChEBI" id="CHEBI:73682"/>
        <dbReference type="EC" id="2.7.7.87"/>
    </reaction>
</comment>
<comment type="caution">
    <text evidence="16">The sequence shown here is derived from an EMBL/GenBank/DDBJ whole genome shotgun (WGS) entry which is preliminary data.</text>
</comment>
<evidence type="ECO:0000256" key="3">
    <source>
        <dbReference type="ARBA" id="ARBA00012584"/>
    </source>
</evidence>
<feature type="binding site" evidence="14">
    <location>
        <position position="55"/>
    </location>
    <ligand>
        <name>ATP</name>
        <dbReference type="ChEBI" id="CHEBI:30616"/>
    </ligand>
</feature>
<feature type="binding site" evidence="14">
    <location>
        <position position="138"/>
    </location>
    <ligand>
        <name>L-threonine</name>
        <dbReference type="ChEBI" id="CHEBI:57926"/>
    </ligand>
</feature>
<dbReference type="OrthoDB" id="9814580at2"/>
<proteinExistence type="inferred from homology"/>
<dbReference type="EMBL" id="JRFJ01000001">
    <property type="protein sequence ID" value="KHJ55984.1"/>
    <property type="molecule type" value="Genomic_DNA"/>
</dbReference>
<comment type="function">
    <text evidence="13">Required for the formation of a threonylcarbamoyl group on adenosine at position 37 (t(6)A37) in tRNAs that read codons beginning with adenine.</text>
</comment>
<dbReference type="InterPro" id="IPR050156">
    <property type="entry name" value="TC-AMP_synthase_SUA5"/>
</dbReference>
<evidence type="ECO:0000256" key="6">
    <source>
        <dbReference type="ARBA" id="ARBA00022679"/>
    </source>
</evidence>
<feature type="binding site" evidence="14">
    <location>
        <position position="140"/>
    </location>
    <ligand>
        <name>ATP</name>
        <dbReference type="ChEBI" id="CHEBI:30616"/>
    </ligand>
</feature>
<feature type="binding site" evidence="14">
    <location>
        <position position="178"/>
    </location>
    <ligand>
        <name>L-threonine</name>
        <dbReference type="ChEBI" id="CHEBI:57926"/>
    </ligand>
</feature>
<dbReference type="GO" id="GO:0000049">
    <property type="term" value="F:tRNA binding"/>
    <property type="evidence" value="ECO:0007669"/>
    <property type="project" value="TreeGrafter"/>
</dbReference>
<keyword evidence="8 13" id="KW-0548">Nucleotidyltransferase</keyword>
<dbReference type="GO" id="GO:0008033">
    <property type="term" value="P:tRNA processing"/>
    <property type="evidence" value="ECO:0007669"/>
    <property type="project" value="UniProtKB-KW"/>
</dbReference>
<dbReference type="Pfam" id="PF01300">
    <property type="entry name" value="Sua5_yciO_yrdC"/>
    <property type="match status" value="1"/>
</dbReference>
<evidence type="ECO:0000256" key="14">
    <source>
        <dbReference type="PIRSR" id="PIRSR004930-1"/>
    </source>
</evidence>
<feature type="domain" description="YrdC-like" evidence="15">
    <location>
        <begin position="10"/>
        <end position="196"/>
    </location>
</feature>
<keyword evidence="7 13" id="KW-0819">tRNA processing</keyword>
<dbReference type="PANTHER" id="PTHR17490:SF16">
    <property type="entry name" value="THREONYLCARBAMOYL-AMP SYNTHASE"/>
    <property type="match status" value="1"/>
</dbReference>
<feature type="binding site" evidence="14">
    <location>
        <position position="119"/>
    </location>
    <ligand>
        <name>L-threonine</name>
        <dbReference type="ChEBI" id="CHEBI:57926"/>
    </ligand>
</feature>
<evidence type="ECO:0000256" key="2">
    <source>
        <dbReference type="ARBA" id="ARBA00007663"/>
    </source>
</evidence>
<evidence type="ECO:0000256" key="4">
    <source>
        <dbReference type="ARBA" id="ARBA00015492"/>
    </source>
</evidence>
<dbReference type="Pfam" id="PF03481">
    <property type="entry name" value="Sua5_C"/>
    <property type="match status" value="1"/>
</dbReference>
<dbReference type="InterPro" id="IPR017945">
    <property type="entry name" value="DHBP_synth_RibB-like_a/b_dom"/>
</dbReference>
<dbReference type="GO" id="GO:0061710">
    <property type="term" value="F:L-threonylcarbamoyladenylate synthase"/>
    <property type="evidence" value="ECO:0007669"/>
    <property type="project" value="UniProtKB-EC"/>
</dbReference>
<dbReference type="Gene3D" id="3.40.50.11030">
    <property type="entry name" value="Threonylcarbamoyl-AMP synthase, C-terminal domain"/>
    <property type="match status" value="1"/>
</dbReference>
<organism evidence="16 17">
    <name type="scientific">Aureimonas altamirensis</name>
    <dbReference type="NCBI Taxonomy" id="370622"/>
    <lineage>
        <taxon>Bacteria</taxon>
        <taxon>Pseudomonadati</taxon>
        <taxon>Pseudomonadota</taxon>
        <taxon>Alphaproteobacteria</taxon>
        <taxon>Hyphomicrobiales</taxon>
        <taxon>Aurantimonadaceae</taxon>
        <taxon>Aureimonas</taxon>
    </lineage>
</organism>
<dbReference type="GO" id="GO:0005524">
    <property type="term" value="F:ATP binding"/>
    <property type="evidence" value="ECO:0007669"/>
    <property type="project" value="UniProtKB-UniRule"/>
</dbReference>
<evidence type="ECO:0000256" key="13">
    <source>
        <dbReference type="PIRNR" id="PIRNR004930"/>
    </source>
</evidence>
<feature type="binding site" evidence="14">
    <location>
        <position position="148"/>
    </location>
    <ligand>
        <name>ATP</name>
        <dbReference type="ChEBI" id="CHEBI:30616"/>
    </ligand>
</feature>
<reference evidence="16 17" key="1">
    <citation type="submission" date="2014-09" db="EMBL/GenBank/DDBJ databases">
        <title>Isolation and characterization of Aurantimonas altamirensis ON-56566 from clinical sample following a dog bite.</title>
        <authorList>
            <person name="Eshaghi A."/>
            <person name="Li A."/>
            <person name="Shahinas D."/>
            <person name="Bahn P."/>
            <person name="Kus J.V."/>
            <person name="Patel S.N."/>
        </authorList>
    </citation>
    <scope>NUCLEOTIDE SEQUENCE [LARGE SCALE GENOMIC DNA]</scope>
    <source>
        <strain evidence="16 17">ON-56566</strain>
    </source>
</reference>
<dbReference type="NCBIfam" id="TIGR00057">
    <property type="entry name" value="L-threonylcarbamoyladenylate synthase"/>
    <property type="match status" value="1"/>
</dbReference>
<keyword evidence="9 13" id="KW-0547">Nucleotide-binding</keyword>
<evidence type="ECO:0000256" key="11">
    <source>
        <dbReference type="ARBA" id="ARBA00029774"/>
    </source>
</evidence>
<dbReference type="GO" id="GO:0005737">
    <property type="term" value="C:cytoplasm"/>
    <property type="evidence" value="ECO:0007669"/>
    <property type="project" value="UniProtKB-SubCell"/>
</dbReference>
<dbReference type="InterPro" id="IPR010923">
    <property type="entry name" value="T(6)A37_SUA5"/>
</dbReference>
<evidence type="ECO:0000256" key="5">
    <source>
        <dbReference type="ARBA" id="ARBA00022490"/>
    </source>
</evidence>
<comment type="subcellular location">
    <subcellularLocation>
        <location evidence="1 13">Cytoplasm</location>
    </subcellularLocation>
</comment>
<dbReference type="PROSITE" id="PS51163">
    <property type="entry name" value="YRDC"/>
    <property type="match status" value="1"/>
</dbReference>
<dbReference type="GO" id="GO:0003725">
    <property type="term" value="F:double-stranded RNA binding"/>
    <property type="evidence" value="ECO:0007669"/>
    <property type="project" value="UniProtKB-UniRule"/>
</dbReference>
<keyword evidence="10 13" id="KW-0067">ATP-binding</keyword>
<evidence type="ECO:0000313" key="16">
    <source>
        <dbReference type="EMBL" id="KHJ55984.1"/>
    </source>
</evidence>
<feature type="binding site" evidence="14">
    <location>
        <position position="227"/>
    </location>
    <ligand>
        <name>ATP</name>
        <dbReference type="ChEBI" id="CHEBI:30616"/>
    </ligand>
</feature>
<dbReference type="STRING" id="370622.LA66_05045"/>
<evidence type="ECO:0000256" key="12">
    <source>
        <dbReference type="ARBA" id="ARBA00048366"/>
    </source>
</evidence>
<evidence type="ECO:0000256" key="1">
    <source>
        <dbReference type="ARBA" id="ARBA00004496"/>
    </source>
</evidence>
<evidence type="ECO:0000256" key="7">
    <source>
        <dbReference type="ARBA" id="ARBA00022694"/>
    </source>
</evidence>
<feature type="binding site" evidence="14">
    <location>
        <position position="192"/>
    </location>
    <ligand>
        <name>ATP</name>
        <dbReference type="ChEBI" id="CHEBI:30616"/>
    </ligand>
</feature>
<evidence type="ECO:0000256" key="10">
    <source>
        <dbReference type="ARBA" id="ARBA00022840"/>
    </source>
</evidence>
<gene>
    <name evidence="16" type="ORF">LA66_05045</name>
</gene>
<evidence type="ECO:0000256" key="9">
    <source>
        <dbReference type="ARBA" id="ARBA00022741"/>
    </source>
</evidence>
<protein>
    <recommendedName>
        <fullName evidence="4 13">Threonylcarbamoyl-AMP synthase</fullName>
        <shortName evidence="13">TC-AMP synthase</shortName>
        <ecNumber evidence="3 13">2.7.7.87</ecNumber>
    </recommendedName>
    <alternativeName>
        <fullName evidence="11 13">L-threonylcarbamoyladenylate synthase</fullName>
    </alternativeName>
</protein>
<dbReference type="SUPFAM" id="SSF55821">
    <property type="entry name" value="YrdC/RibB"/>
    <property type="match status" value="1"/>
</dbReference>
<feature type="binding site" evidence="14">
    <location>
        <position position="59"/>
    </location>
    <ligand>
        <name>ATP</name>
        <dbReference type="ChEBI" id="CHEBI:30616"/>
    </ligand>
</feature>
<dbReference type="Proteomes" id="UP000030826">
    <property type="component" value="Unassembled WGS sequence"/>
</dbReference>
<evidence type="ECO:0000259" key="15">
    <source>
        <dbReference type="PROSITE" id="PS51163"/>
    </source>
</evidence>
<dbReference type="GO" id="GO:0006450">
    <property type="term" value="P:regulation of translational fidelity"/>
    <property type="evidence" value="ECO:0007669"/>
    <property type="project" value="TreeGrafter"/>
</dbReference>
<dbReference type="InterPro" id="IPR038385">
    <property type="entry name" value="Sua5/YwlC_C"/>
</dbReference>
<dbReference type="Gene3D" id="3.90.870.10">
    <property type="entry name" value="DHBP synthase"/>
    <property type="match status" value="1"/>
</dbReference>
<dbReference type="InterPro" id="IPR006070">
    <property type="entry name" value="Sua5-like_dom"/>
</dbReference>
<accession>A0A0B1Q6H1</accession>
<feature type="binding site" evidence="14">
    <location>
        <position position="32"/>
    </location>
    <ligand>
        <name>L-threonine</name>
        <dbReference type="ChEBI" id="CHEBI:57926"/>
    </ligand>
</feature>
<dbReference type="AlphaFoldDB" id="A0A0B1Q6H1"/>
<name>A0A0B1Q6H1_9HYPH</name>
<keyword evidence="5 13" id="KW-0963">Cytoplasm</keyword>
<evidence type="ECO:0000313" key="17">
    <source>
        <dbReference type="Proteomes" id="UP000030826"/>
    </source>
</evidence>
<sequence length="319" mass="32764">MAGRILDSSEDSMAKAVACLAEGGLVGLPTETVYGLAADATSGRAVARIYEAKGRPSFNPLIAHVSSMEMAQRFARFEPLALALAERFWPGPLTLVLPLAEGSPVHPLVTAGLATLALRMPRGPMAEIVDRLGRPLAAPSANRSGKVSPTTAAHVARSLGNRVDLILDAGPAKVGLESTILKPQGETLYLLRPGGLTVEAIGEAVGLPVMPGQGEGIEAPGQMQSHYAPAGSVRLNAAHVEPDEHLIAFGSSDIAGAAGAASVFNLSPGGDLAEAAGNLFAALTALDRADITRIAVAPIPERGLGIAINDRLRRAAAPR</sequence>
<feature type="binding site" evidence="14">
    <location>
        <position position="115"/>
    </location>
    <ligand>
        <name>ATP</name>
        <dbReference type="ChEBI" id="CHEBI:30616"/>
    </ligand>
</feature>
<dbReference type="EC" id="2.7.7.87" evidence="3 13"/>
<dbReference type="PANTHER" id="PTHR17490">
    <property type="entry name" value="SUA5"/>
    <property type="match status" value="1"/>
</dbReference>
<evidence type="ECO:0000256" key="8">
    <source>
        <dbReference type="ARBA" id="ARBA00022695"/>
    </source>
</evidence>
<dbReference type="PIRSF" id="PIRSF004930">
    <property type="entry name" value="Tln_factor_SUA5"/>
    <property type="match status" value="1"/>
</dbReference>
<dbReference type="RefSeq" id="WP_039189198.1">
    <property type="nucleotide sequence ID" value="NZ_JRFJ01000001.1"/>
</dbReference>
<dbReference type="InterPro" id="IPR005145">
    <property type="entry name" value="Sua5_C"/>
</dbReference>
<feature type="binding site" evidence="14">
    <location>
        <position position="64"/>
    </location>
    <ligand>
        <name>L-threonine</name>
        <dbReference type="ChEBI" id="CHEBI:57926"/>
    </ligand>
</feature>
<comment type="similarity">
    <text evidence="2 13">Belongs to the SUA5 family.</text>
</comment>